<gene>
    <name evidence="2" type="ORF">JAAARDRAFT_422027</name>
</gene>
<feature type="compositionally biased region" description="Pro residues" evidence="1">
    <location>
        <begin position="21"/>
        <end position="30"/>
    </location>
</feature>
<feature type="compositionally biased region" description="Basic and acidic residues" evidence="1">
    <location>
        <begin position="173"/>
        <end position="188"/>
    </location>
</feature>
<feature type="compositionally biased region" description="Polar residues" evidence="1">
    <location>
        <begin position="238"/>
        <end position="251"/>
    </location>
</feature>
<feature type="compositionally biased region" description="Low complexity" evidence="1">
    <location>
        <begin position="31"/>
        <end position="45"/>
    </location>
</feature>
<feature type="compositionally biased region" description="Low complexity" evidence="1">
    <location>
        <begin position="348"/>
        <end position="362"/>
    </location>
</feature>
<dbReference type="EMBL" id="KL197732">
    <property type="protein sequence ID" value="KDQ53745.1"/>
    <property type="molecule type" value="Genomic_DNA"/>
</dbReference>
<feature type="compositionally biased region" description="Acidic residues" evidence="1">
    <location>
        <begin position="271"/>
        <end position="283"/>
    </location>
</feature>
<feature type="compositionally biased region" description="Basic residues" evidence="1">
    <location>
        <begin position="79"/>
        <end position="94"/>
    </location>
</feature>
<evidence type="ECO:0000313" key="2">
    <source>
        <dbReference type="EMBL" id="KDQ53745.1"/>
    </source>
</evidence>
<dbReference type="AlphaFoldDB" id="A0A067PIS6"/>
<feature type="compositionally biased region" description="Basic and acidic residues" evidence="1">
    <location>
        <begin position="297"/>
        <end position="311"/>
    </location>
</feature>
<accession>A0A067PIS6</accession>
<organism evidence="2 3">
    <name type="scientific">Jaapia argillacea MUCL 33604</name>
    <dbReference type="NCBI Taxonomy" id="933084"/>
    <lineage>
        <taxon>Eukaryota</taxon>
        <taxon>Fungi</taxon>
        <taxon>Dikarya</taxon>
        <taxon>Basidiomycota</taxon>
        <taxon>Agaricomycotina</taxon>
        <taxon>Agaricomycetes</taxon>
        <taxon>Agaricomycetidae</taxon>
        <taxon>Jaapiales</taxon>
        <taxon>Jaapiaceae</taxon>
        <taxon>Jaapia</taxon>
    </lineage>
</organism>
<keyword evidence="3" id="KW-1185">Reference proteome</keyword>
<feature type="compositionally biased region" description="Low complexity" evidence="1">
    <location>
        <begin position="216"/>
        <end position="237"/>
    </location>
</feature>
<proteinExistence type="predicted"/>
<dbReference type="Proteomes" id="UP000027265">
    <property type="component" value="Unassembled WGS sequence"/>
</dbReference>
<evidence type="ECO:0000313" key="3">
    <source>
        <dbReference type="Proteomes" id="UP000027265"/>
    </source>
</evidence>
<feature type="compositionally biased region" description="Low complexity" evidence="1">
    <location>
        <begin position="377"/>
        <end position="390"/>
    </location>
</feature>
<dbReference type="HOGENOM" id="CLU_047147_0_0_1"/>
<feature type="region of interest" description="Disordered" evidence="1">
    <location>
        <begin position="17"/>
        <end position="457"/>
    </location>
</feature>
<sequence>MDSFSLLDGIQAAFSSCLPCLRPPSPPSPSPTSTNRRQTNNNSNTEIEGHTDLERLLASSDTEVDSISLHSNFGDRDRRKGRTGRKKGRGKGKGMKVFGWEVFGRQAIRLPDSDSEEEDGRGKRKTKGRGLGQSGSGPITPSTSTTLDSDAAPLDPSTLSASELNALFLSHRAQAEEEEARRKEEKEERRRRRRERKEIKKMAVAFALEHDEGEFEGFPGSGSLHHSSSSHPGGTSTNGRSPFSSAQSGTARSDSRDSGSSLGGRPVIVESQEDVQADLESEAADLGGGVYSKRRRGGTERGSEGGSDSRSRTSASFSNPDAYAPQSQTLPPNTLPPPYKKKKKSSRHSTSSTSQSLSLPSPDHSSFGVSNPGVVEPSGPGLSPGFGLPSTGFGTPARDFGTPSTDFGLPSTRFGTPGTDFGLPSTGFATPSTDFGFPSPGFTTPSPGDGLGVNTGGLGVGGGFPSAGLSGIRRKNSDRGVFLARTGED</sequence>
<reference evidence="3" key="1">
    <citation type="journal article" date="2014" name="Proc. Natl. Acad. Sci. U.S.A.">
        <title>Extensive sampling of basidiomycete genomes demonstrates inadequacy of the white-rot/brown-rot paradigm for wood decay fungi.</title>
        <authorList>
            <person name="Riley R."/>
            <person name="Salamov A.A."/>
            <person name="Brown D.W."/>
            <person name="Nagy L.G."/>
            <person name="Floudas D."/>
            <person name="Held B.W."/>
            <person name="Levasseur A."/>
            <person name="Lombard V."/>
            <person name="Morin E."/>
            <person name="Otillar R."/>
            <person name="Lindquist E.A."/>
            <person name="Sun H."/>
            <person name="LaButti K.M."/>
            <person name="Schmutz J."/>
            <person name="Jabbour D."/>
            <person name="Luo H."/>
            <person name="Baker S.E."/>
            <person name="Pisabarro A.G."/>
            <person name="Walton J.D."/>
            <person name="Blanchette R.A."/>
            <person name="Henrissat B."/>
            <person name="Martin F."/>
            <person name="Cullen D."/>
            <person name="Hibbett D.S."/>
            <person name="Grigoriev I.V."/>
        </authorList>
    </citation>
    <scope>NUCLEOTIDE SEQUENCE [LARGE SCALE GENOMIC DNA]</scope>
    <source>
        <strain evidence="3">MUCL 33604</strain>
    </source>
</reference>
<evidence type="ECO:0000256" key="1">
    <source>
        <dbReference type="SAM" id="MobiDB-lite"/>
    </source>
</evidence>
<dbReference type="STRING" id="933084.A0A067PIS6"/>
<feature type="compositionally biased region" description="Low complexity" evidence="1">
    <location>
        <begin position="136"/>
        <end position="146"/>
    </location>
</feature>
<dbReference type="OrthoDB" id="3255924at2759"/>
<dbReference type="InParanoid" id="A0A067PIS6"/>
<name>A0A067PIS6_9AGAM</name>
<protein>
    <submittedName>
        <fullName evidence="2">Uncharacterized protein</fullName>
    </submittedName>
</protein>